<comment type="caution">
    <text evidence="5">Lacks conserved residue(s) required for the propagation of feature annotation.</text>
</comment>
<evidence type="ECO:0000256" key="3">
    <source>
        <dbReference type="ARBA" id="ARBA00022989"/>
    </source>
</evidence>
<keyword evidence="4 5" id="KW-0472">Membrane</keyword>
<dbReference type="PANTHER" id="PTHR30371">
    <property type="entry name" value="SEC-INDEPENDENT PROTEIN TRANSLOCASE PROTEIN TATC"/>
    <property type="match status" value="1"/>
</dbReference>
<keyword evidence="5" id="KW-0813">Transport</keyword>
<comment type="subcellular location">
    <subcellularLocation>
        <location evidence="5">Cell membrane</location>
        <topology evidence="5">Multi-pass membrane protein</topology>
    </subcellularLocation>
    <subcellularLocation>
        <location evidence="1">Membrane</location>
        <topology evidence="1">Multi-pass membrane protein</topology>
    </subcellularLocation>
</comment>
<keyword evidence="5" id="KW-0811">Translocation</keyword>
<dbReference type="PROSITE" id="PS01218">
    <property type="entry name" value="TATC"/>
    <property type="match status" value="1"/>
</dbReference>
<feature type="transmembrane region" description="Helical" evidence="5">
    <location>
        <begin position="176"/>
        <end position="200"/>
    </location>
</feature>
<feature type="compositionally biased region" description="Basic and acidic residues" evidence="6">
    <location>
        <begin position="289"/>
        <end position="308"/>
    </location>
</feature>
<gene>
    <name evidence="5" type="primary">tatC</name>
    <name evidence="7" type="ORF">BEN30_13135</name>
</gene>
<dbReference type="AlphaFoldDB" id="A0A1E5Q5P3"/>
<evidence type="ECO:0000256" key="2">
    <source>
        <dbReference type="ARBA" id="ARBA00022692"/>
    </source>
</evidence>
<dbReference type="GO" id="GO:0009977">
    <property type="term" value="F:proton motive force dependent protein transmembrane transporter activity"/>
    <property type="evidence" value="ECO:0007669"/>
    <property type="project" value="TreeGrafter"/>
</dbReference>
<protein>
    <recommendedName>
        <fullName evidence="5">Sec-independent protein translocase protein TatC</fullName>
    </recommendedName>
</protein>
<evidence type="ECO:0000256" key="5">
    <source>
        <dbReference type="HAMAP-Rule" id="MF_00902"/>
    </source>
</evidence>
<dbReference type="STRING" id="28181.BEN30_13135"/>
<proteinExistence type="inferred from homology"/>
<evidence type="ECO:0000256" key="4">
    <source>
        <dbReference type="ARBA" id="ARBA00023136"/>
    </source>
</evidence>
<name>A0A1E5Q5P3_9PROT</name>
<dbReference type="GO" id="GO:0043953">
    <property type="term" value="P:protein transport by the Tat complex"/>
    <property type="evidence" value="ECO:0007669"/>
    <property type="project" value="UniProtKB-UniRule"/>
</dbReference>
<keyword evidence="5" id="KW-0653">Protein transport</keyword>
<dbReference type="EMBL" id="MCGG01000042">
    <property type="protein sequence ID" value="OEJ65944.1"/>
    <property type="molecule type" value="Genomic_DNA"/>
</dbReference>
<evidence type="ECO:0000256" key="1">
    <source>
        <dbReference type="ARBA" id="ARBA00004141"/>
    </source>
</evidence>
<comment type="similarity">
    <text evidence="5">Belongs to the TatC family.</text>
</comment>
<organism evidence="7 8">
    <name type="scientific">Magnetovibrio blakemorei</name>
    <dbReference type="NCBI Taxonomy" id="28181"/>
    <lineage>
        <taxon>Bacteria</taxon>
        <taxon>Pseudomonadati</taxon>
        <taxon>Pseudomonadota</taxon>
        <taxon>Alphaproteobacteria</taxon>
        <taxon>Rhodospirillales</taxon>
        <taxon>Magnetovibrionaceae</taxon>
        <taxon>Magnetovibrio</taxon>
    </lineage>
</organism>
<feature type="region of interest" description="Disordered" evidence="6">
    <location>
        <begin position="258"/>
        <end position="308"/>
    </location>
</feature>
<comment type="caution">
    <text evidence="7">The sequence shown here is derived from an EMBL/GenBank/DDBJ whole genome shotgun (WGS) entry which is preliminary data.</text>
</comment>
<sequence>MTSKSAPTENHDDDKAPLMSHLLELRQRLMVSLGIILVLFFACYGLSEYIYAFLAQPLSDVLSNQPCGSKRMISTAPHEIFFTYIKVSLFAAMFLSFPFVSAQFWKFVAPGLYKNEKRALLPFLVASPVLFFFGAALAYYFVFPVAWSFFASFQVCPGDTGIPIEMETKVSEYLSLVMRLIFVFGLAFELPVILTLLGRAGMVTAKGLREKRRYAIVIAFIAAAILTPPDVITQIGLAVPSLLLYEISILSVAMIEKDRPKEDDDEEDDDDKEKGLEFDEDEDQTGPAEPEKKSEFGDKNKFDEVPEP</sequence>
<feature type="transmembrane region" description="Helical" evidence="5">
    <location>
        <begin position="80"/>
        <end position="100"/>
    </location>
</feature>
<accession>A0A1E5Q5P3</accession>
<evidence type="ECO:0000256" key="6">
    <source>
        <dbReference type="SAM" id="MobiDB-lite"/>
    </source>
</evidence>
<feature type="transmembrane region" description="Helical" evidence="5">
    <location>
        <begin position="29"/>
        <end position="54"/>
    </location>
</feature>
<comment type="subunit">
    <text evidence="5">The Tat system comprises two distinct complexes: a TatABC complex, containing multiple copies of TatA, TatB and TatC subunits, and a separate TatA complex, containing only TatA subunits. Substrates initially bind to the TatABC complex, which probably triggers association of the separate TatA complex to form the active translocon.</text>
</comment>
<dbReference type="GO" id="GO:0033281">
    <property type="term" value="C:TAT protein transport complex"/>
    <property type="evidence" value="ECO:0007669"/>
    <property type="project" value="UniProtKB-UniRule"/>
</dbReference>
<feature type="transmembrane region" description="Helical" evidence="5">
    <location>
        <begin position="212"/>
        <end position="229"/>
    </location>
</feature>
<keyword evidence="2 5" id="KW-0812">Transmembrane</keyword>
<dbReference type="GO" id="GO:0065002">
    <property type="term" value="P:intracellular protein transmembrane transport"/>
    <property type="evidence" value="ECO:0007669"/>
    <property type="project" value="TreeGrafter"/>
</dbReference>
<dbReference type="PANTHER" id="PTHR30371:SF0">
    <property type="entry name" value="SEC-INDEPENDENT PROTEIN TRANSLOCASE PROTEIN TATC, CHLOROPLASTIC-RELATED"/>
    <property type="match status" value="1"/>
</dbReference>
<evidence type="ECO:0000313" key="8">
    <source>
        <dbReference type="Proteomes" id="UP000095347"/>
    </source>
</evidence>
<dbReference type="HAMAP" id="MF_00902">
    <property type="entry name" value="TatC"/>
    <property type="match status" value="1"/>
</dbReference>
<dbReference type="PRINTS" id="PR01840">
    <property type="entry name" value="TATCFAMILY"/>
</dbReference>
<comment type="function">
    <text evidence="5">Part of the twin-arginine translocation (Tat) system that transports large folded proteins containing a characteristic twin-arginine motif in their signal peptide across membranes. Together with TatB, TatC is part of a receptor directly interacting with Tat signal peptides.</text>
</comment>
<dbReference type="Pfam" id="PF00902">
    <property type="entry name" value="TatC"/>
    <property type="match status" value="1"/>
</dbReference>
<keyword evidence="8" id="KW-1185">Reference proteome</keyword>
<evidence type="ECO:0000313" key="7">
    <source>
        <dbReference type="EMBL" id="OEJ65944.1"/>
    </source>
</evidence>
<dbReference type="Proteomes" id="UP000095347">
    <property type="component" value="Unassembled WGS sequence"/>
</dbReference>
<dbReference type="InterPro" id="IPR002033">
    <property type="entry name" value="TatC"/>
</dbReference>
<keyword evidence="5" id="KW-1003">Cell membrane</keyword>
<keyword evidence="3 5" id="KW-1133">Transmembrane helix</keyword>
<dbReference type="InterPro" id="IPR019820">
    <property type="entry name" value="Sec-indep_translocase_CS"/>
</dbReference>
<reference evidence="8" key="1">
    <citation type="submission" date="2016-07" db="EMBL/GenBank/DDBJ databases">
        <authorList>
            <person name="Florea S."/>
            <person name="Webb J.S."/>
            <person name="Jaromczyk J."/>
            <person name="Schardl C.L."/>
        </authorList>
    </citation>
    <scope>NUCLEOTIDE SEQUENCE [LARGE SCALE GENOMIC DNA]</scope>
    <source>
        <strain evidence="8">MV-1</strain>
    </source>
</reference>
<feature type="transmembrane region" description="Helical" evidence="5">
    <location>
        <begin position="120"/>
        <end position="142"/>
    </location>
</feature>
<dbReference type="NCBIfam" id="TIGR00945">
    <property type="entry name" value="tatC"/>
    <property type="match status" value="1"/>
</dbReference>